<keyword evidence="2" id="KW-1185">Reference proteome</keyword>
<dbReference type="OrthoDB" id="1494503at2"/>
<comment type="caution">
    <text evidence="1">The sequence shown here is derived from an EMBL/GenBank/DDBJ whole genome shotgun (WGS) entry which is preliminary data.</text>
</comment>
<evidence type="ECO:0000313" key="2">
    <source>
        <dbReference type="Proteomes" id="UP000315540"/>
    </source>
</evidence>
<sequence>MNNIKNIIILLFGVAFTGCINNNPYKGVKWIRDYPGATNRHVTYTPVLKTDNSIILGPTIGADFGKLKFKDIDNDGIKEVIIETDYLYTPAEFHSPVQHILKSTIDDNGLTKFELISTKELEKD</sequence>
<dbReference type="EMBL" id="VFWZ01000002">
    <property type="protein sequence ID" value="TPN87692.1"/>
    <property type="molecule type" value="Genomic_DNA"/>
</dbReference>
<dbReference type="RefSeq" id="WP_140592332.1">
    <property type="nucleotide sequence ID" value="NZ_VFWZ01000002.1"/>
</dbReference>
<dbReference type="PROSITE" id="PS51257">
    <property type="entry name" value="PROKAR_LIPOPROTEIN"/>
    <property type="match status" value="1"/>
</dbReference>
<dbReference type="AlphaFoldDB" id="A0A504JG75"/>
<protein>
    <recommendedName>
        <fullName evidence="3">VCBS repeat-containing protein</fullName>
    </recommendedName>
</protein>
<reference evidence="1 2" key="1">
    <citation type="submission" date="2019-06" db="EMBL/GenBank/DDBJ databases">
        <authorList>
            <person name="Meng X."/>
        </authorList>
    </citation>
    <scope>NUCLEOTIDE SEQUENCE [LARGE SCALE GENOMIC DNA]</scope>
    <source>
        <strain evidence="1 2">M625</strain>
    </source>
</reference>
<evidence type="ECO:0008006" key="3">
    <source>
        <dbReference type="Google" id="ProtNLM"/>
    </source>
</evidence>
<dbReference type="Proteomes" id="UP000315540">
    <property type="component" value="Unassembled WGS sequence"/>
</dbReference>
<proteinExistence type="predicted"/>
<evidence type="ECO:0000313" key="1">
    <source>
        <dbReference type="EMBL" id="TPN87692.1"/>
    </source>
</evidence>
<organism evidence="1 2">
    <name type="scientific">Aquimarina algicola</name>
    <dbReference type="NCBI Taxonomy" id="2589995"/>
    <lineage>
        <taxon>Bacteria</taxon>
        <taxon>Pseudomonadati</taxon>
        <taxon>Bacteroidota</taxon>
        <taxon>Flavobacteriia</taxon>
        <taxon>Flavobacteriales</taxon>
        <taxon>Flavobacteriaceae</taxon>
        <taxon>Aquimarina</taxon>
    </lineage>
</organism>
<name>A0A504JG75_9FLAO</name>
<accession>A0A504JG75</accession>
<gene>
    <name evidence="1" type="ORF">FHK87_08940</name>
</gene>